<evidence type="ECO:0000313" key="2">
    <source>
        <dbReference type="Proteomes" id="UP000054123"/>
    </source>
</evidence>
<organism evidence="1 2">
    <name type="scientific">Mannheimia granulomatis</name>
    <dbReference type="NCBI Taxonomy" id="85402"/>
    <lineage>
        <taxon>Bacteria</taxon>
        <taxon>Pseudomonadati</taxon>
        <taxon>Pseudomonadota</taxon>
        <taxon>Gammaproteobacteria</taxon>
        <taxon>Pasteurellales</taxon>
        <taxon>Pasteurellaceae</taxon>
        <taxon>Mannheimia</taxon>
    </lineage>
</organism>
<dbReference type="EMBL" id="JANJ01000007">
    <property type="protein sequence ID" value="EXI61525.1"/>
    <property type="molecule type" value="Genomic_DNA"/>
</dbReference>
<dbReference type="PATRIC" id="fig|1450449.3.peg.1961"/>
<proteinExistence type="predicted"/>
<evidence type="ECO:0008006" key="3">
    <source>
        <dbReference type="Google" id="ProtNLM"/>
    </source>
</evidence>
<sequence>MIQQQLFNALKPLVSGRCFYEVIPDTNKEYPVLVYQLPTITPNSALEDGDLDDFTVQIDIYSHNPDDIFALRKPIFTALTENFDFAERVNDFSDYEPDTKLHRRVITYQIAYGE</sequence>
<dbReference type="Proteomes" id="UP000054123">
    <property type="component" value="Unassembled WGS sequence"/>
</dbReference>
<reference evidence="1 2" key="1">
    <citation type="journal article" date="2014" name="Genome Announc.">
        <title>Genome Sequence of a Presumptive Mannheimia haemolytica Strain with an A1/A6-Cross-Reactive Serotype from a White-Tailed Deer (Odocoileus virginianus).</title>
        <authorList>
            <person name="Lawrence P.K."/>
            <person name="Bey R.F."/>
            <person name="Wiener B."/>
            <person name="Kittichotirat W."/>
            <person name="Bumgarner R.E."/>
        </authorList>
    </citation>
    <scope>NUCLEOTIDE SEQUENCE [LARGE SCALE GENOMIC DNA]</scope>
    <source>
        <strain evidence="1 2">PKL10</strain>
    </source>
</reference>
<comment type="caution">
    <text evidence="1">The sequence shown here is derived from an EMBL/GenBank/DDBJ whole genome shotgun (WGS) entry which is preliminary data.</text>
</comment>
<gene>
    <name evidence="1" type="ORF">AK33_09860</name>
</gene>
<dbReference type="OrthoDB" id="9141476at2"/>
<keyword evidence="2" id="KW-1185">Reference proteome</keyword>
<evidence type="ECO:0000313" key="1">
    <source>
        <dbReference type="EMBL" id="EXI61525.1"/>
    </source>
</evidence>
<name>A0A011NAZ6_9PAST</name>
<dbReference type="InterPro" id="IPR021508">
    <property type="entry name" value="Gp17-like"/>
</dbReference>
<dbReference type="AlphaFoldDB" id="A0A011NAZ6"/>
<dbReference type="RefSeq" id="WP_042804021.1">
    <property type="nucleotide sequence ID" value="NZ_AVSP01000005.1"/>
</dbReference>
<protein>
    <recommendedName>
        <fullName evidence="3">DUF3168 domain-containing protein</fullName>
    </recommendedName>
</protein>
<accession>A0A011NAZ6</accession>
<dbReference type="Pfam" id="PF11367">
    <property type="entry name" value="Tail_completion_gp17"/>
    <property type="match status" value="1"/>
</dbReference>